<dbReference type="InterPro" id="IPR051200">
    <property type="entry name" value="Host-pathogen_enzymatic-act"/>
</dbReference>
<keyword evidence="1" id="KW-0732">Signal</keyword>
<dbReference type="PANTHER" id="PTHR47197:SF3">
    <property type="entry name" value="DIHYDRO-HEME D1 DEHYDROGENASE"/>
    <property type="match status" value="1"/>
</dbReference>
<evidence type="ECO:0000313" key="2">
    <source>
        <dbReference type="EMBL" id="RRS06035.1"/>
    </source>
</evidence>
<dbReference type="InterPro" id="IPR036909">
    <property type="entry name" value="Cyt_c-like_dom_sf"/>
</dbReference>
<evidence type="ECO:0000256" key="1">
    <source>
        <dbReference type="SAM" id="SignalP"/>
    </source>
</evidence>
<dbReference type="Proteomes" id="UP000269265">
    <property type="component" value="Unassembled WGS sequence"/>
</dbReference>
<evidence type="ECO:0000313" key="3">
    <source>
        <dbReference type="Proteomes" id="UP000269265"/>
    </source>
</evidence>
<dbReference type="GO" id="GO:0009055">
    <property type="term" value="F:electron transfer activity"/>
    <property type="evidence" value="ECO:0007669"/>
    <property type="project" value="InterPro"/>
</dbReference>
<dbReference type="AlphaFoldDB" id="A0A3R8YR25"/>
<proteinExistence type="predicted"/>
<dbReference type="GO" id="GO:0020037">
    <property type="term" value="F:heme binding"/>
    <property type="evidence" value="ECO:0007669"/>
    <property type="project" value="InterPro"/>
</dbReference>
<feature type="chain" id="PRO_5018708397" description="40-residue YVTN family beta-propeller repeat-containing protein" evidence="1">
    <location>
        <begin position="25"/>
        <end position="936"/>
    </location>
</feature>
<name>A0A3R8YR25_9BURK</name>
<protein>
    <recommendedName>
        <fullName evidence="4">40-residue YVTN family beta-propeller repeat-containing protein</fullName>
    </recommendedName>
</protein>
<dbReference type="Gene3D" id="2.130.10.10">
    <property type="entry name" value="YVTN repeat-like/Quinoprotein amine dehydrogenase"/>
    <property type="match status" value="2"/>
</dbReference>
<dbReference type="OrthoDB" id="9805202at2"/>
<comment type="caution">
    <text evidence="2">The sequence shown here is derived from an EMBL/GenBank/DDBJ whole genome shotgun (WGS) entry which is preliminary data.</text>
</comment>
<keyword evidence="3" id="KW-1185">Reference proteome</keyword>
<feature type="signal peptide" evidence="1">
    <location>
        <begin position="1"/>
        <end position="24"/>
    </location>
</feature>
<dbReference type="EMBL" id="RSED01000002">
    <property type="protein sequence ID" value="RRS06035.1"/>
    <property type="molecule type" value="Genomic_DNA"/>
</dbReference>
<reference evidence="2 3" key="1">
    <citation type="submission" date="2018-12" db="EMBL/GenBank/DDBJ databases">
        <title>The whole draft genome of Aquabacterium sp. SJQ9.</title>
        <authorList>
            <person name="Sun L."/>
            <person name="Gao X."/>
            <person name="Chen W."/>
            <person name="Huang K."/>
        </authorList>
    </citation>
    <scope>NUCLEOTIDE SEQUENCE [LARGE SCALE GENOMIC DNA]</scope>
    <source>
        <strain evidence="2 3">SJQ9</strain>
    </source>
</reference>
<dbReference type="Gene3D" id="1.10.760.10">
    <property type="entry name" value="Cytochrome c-like domain"/>
    <property type="match status" value="1"/>
</dbReference>
<dbReference type="SUPFAM" id="SSF75011">
    <property type="entry name" value="3-carboxy-cis,cis-mucoante lactonizing enzyme"/>
    <property type="match status" value="1"/>
</dbReference>
<dbReference type="PANTHER" id="PTHR47197">
    <property type="entry name" value="PROTEIN NIRF"/>
    <property type="match status" value="1"/>
</dbReference>
<accession>A0A3R8YR25</accession>
<gene>
    <name evidence="2" type="ORF">EIP75_03900</name>
</gene>
<evidence type="ECO:0008006" key="4">
    <source>
        <dbReference type="Google" id="ProtNLM"/>
    </source>
</evidence>
<organism evidence="2 3">
    <name type="scientific">Aquabacterium soli</name>
    <dbReference type="NCBI Taxonomy" id="2493092"/>
    <lineage>
        <taxon>Bacteria</taxon>
        <taxon>Pseudomonadati</taxon>
        <taxon>Pseudomonadota</taxon>
        <taxon>Betaproteobacteria</taxon>
        <taxon>Burkholderiales</taxon>
        <taxon>Aquabacterium</taxon>
    </lineage>
</organism>
<dbReference type="SUPFAM" id="SSF50956">
    <property type="entry name" value="Thermostable phytase (3-phytase)"/>
    <property type="match status" value="1"/>
</dbReference>
<sequence length="936" mass="99729">MRLVSGTVVATLLALSATVPAAHAASPNFIAFESGHVRPIAASPDGTRLFAVNTPNNTLDIFNITPTGLQLFARVPVGLEPVAVAARTDTEIWVVNHLSDSVSVVSLDGAPRVVRTLLVGDEPRDIVFAGSPTRAFVTTAHRGQHLTDPSITGVPGAGDPGLTTEGIGRADVWVFNPASLGSALGGVPLRIMSFFADTPRALAVSPDRNTVYVAAFKSGNQTSSINEELVCDGFKVNVPCIIKSKIMPGGRLGPETNAEGKPAPKTGLLVKYNRDKKRWEDELGRNWNNGVDFTLPDKDVFAVDANKLTEKVAFPHVGTVLFNMAVNPVSGAVYVSNTEANNMVRFEGPGHYTGKTLQGKLALSRVTVIANGQVSPRHLNKHIDYSKLAGQAGFDYSAKDHSLATPLDMTVSRDGRTLYVAAFGSSRIGVFATSEIEADTFNPRSASSHYITVSGGGPSGLVLDEARNRLYVMTRFDNAIKVINLSSRTEVAKAMLNNPEPSHIVNGRPFLYDAVRSSANGEASCASCHTFGDADDLAWDLGDPDGVVTKSPIPGKFVDKIQFNVAKVIFGVQNKINGSDDPKDFHPMKGPMVTQTLRGMVNSGAMHWRGDRATGVFGTSAKDATLSFKNFAVAFSGLLGNTRDMTEAEMQTFADFQLAVMMPPNPIRNLDNSLTTAQKRGSDFYFGDRPSDGFKIIINGESITPNQNCNGCHTVDPAKGMYGTGGDQSFEGISQIVKVPQLRNMYTKIGRFGSPAIPFSSAIGTGHLGDQVRGYGFVHDGTSDTLAHFFTVRVFTPTLNSGFPLINPNGMRRDVSDFMHAMDSDLAPIVGQQVTLSPANAAAAAARVNLLIQRARTPFVSKELGGAVTECDLVAQVVEGGVRRGYVYEVASSSFVAGDGSRRTDAALRALGSTAGQEVTYTCTPPGSGKRIAYNS</sequence>
<dbReference type="InterPro" id="IPR015943">
    <property type="entry name" value="WD40/YVTN_repeat-like_dom_sf"/>
</dbReference>